<accession>A0A5J4S5V0</accession>
<evidence type="ECO:0000259" key="5">
    <source>
        <dbReference type="Pfam" id="PF14509"/>
    </source>
</evidence>
<dbReference type="GO" id="GO:0030246">
    <property type="term" value="F:carbohydrate binding"/>
    <property type="evidence" value="ECO:0007669"/>
    <property type="project" value="InterPro"/>
</dbReference>
<dbReference type="InterPro" id="IPR014718">
    <property type="entry name" value="GH-type_carb-bd"/>
</dbReference>
<dbReference type="InterPro" id="IPR029483">
    <property type="entry name" value="GH97_C"/>
</dbReference>
<feature type="domain" description="Glycosyl-hydrolase 97 catalytic" evidence="3">
    <location>
        <begin position="297"/>
        <end position="446"/>
    </location>
</feature>
<feature type="domain" description="Glycosyl-hydrolase 97 C-terminal oligomerisation" evidence="5">
    <location>
        <begin position="544"/>
        <end position="640"/>
    </location>
</feature>
<dbReference type="Gene3D" id="2.70.98.10">
    <property type="match status" value="1"/>
</dbReference>
<feature type="domain" description="Glycosyl-hydrolase 97 N-terminal" evidence="4">
    <location>
        <begin position="31"/>
        <end position="268"/>
    </location>
</feature>
<dbReference type="InterPro" id="IPR019563">
    <property type="entry name" value="GH97_catalytic"/>
</dbReference>
<keyword evidence="1 6" id="KW-0378">Hydrolase</keyword>
<name>A0A5J4S5V0_9ZZZZ</name>
<dbReference type="InterPro" id="IPR052720">
    <property type="entry name" value="Glycosyl_hydrolase_97"/>
</dbReference>
<evidence type="ECO:0000313" key="6">
    <source>
        <dbReference type="EMBL" id="KAA6341477.1"/>
    </source>
</evidence>
<gene>
    <name evidence="6" type="ORF">EZS27_010717</name>
</gene>
<reference evidence="6" key="1">
    <citation type="submission" date="2019-03" db="EMBL/GenBank/DDBJ databases">
        <title>Single cell metagenomics reveals metabolic interactions within the superorganism composed of flagellate Streblomastix strix and complex community of Bacteroidetes bacteria on its surface.</title>
        <authorList>
            <person name="Treitli S.C."/>
            <person name="Kolisko M."/>
            <person name="Husnik F."/>
            <person name="Keeling P."/>
            <person name="Hampl V."/>
        </authorList>
    </citation>
    <scope>NUCLEOTIDE SEQUENCE</scope>
    <source>
        <strain evidence="6">STM</strain>
    </source>
</reference>
<comment type="caution">
    <text evidence="6">The sequence shown here is derived from an EMBL/GenBank/DDBJ whole genome shotgun (WGS) entry which is preliminary data.</text>
</comment>
<dbReference type="Pfam" id="PF14509">
    <property type="entry name" value="GH97_C"/>
    <property type="match status" value="1"/>
</dbReference>
<dbReference type="InterPro" id="IPR017853">
    <property type="entry name" value="GH"/>
</dbReference>
<evidence type="ECO:0000256" key="1">
    <source>
        <dbReference type="ARBA" id="ARBA00022801"/>
    </source>
</evidence>
<dbReference type="Gene3D" id="3.20.20.70">
    <property type="entry name" value="Aldolase class I"/>
    <property type="match status" value="1"/>
</dbReference>
<evidence type="ECO:0000259" key="4">
    <source>
        <dbReference type="Pfam" id="PF14508"/>
    </source>
</evidence>
<dbReference type="InterPro" id="IPR013785">
    <property type="entry name" value="Aldolase_TIM"/>
</dbReference>
<keyword evidence="2 6" id="KW-0326">Glycosidase</keyword>
<protein>
    <submittedName>
        <fullName evidence="6">Retaining alpha-galactosidase</fullName>
        <ecNumber evidence="6">3.2.1.22</ecNumber>
    </submittedName>
</protein>
<dbReference type="PANTHER" id="PTHR35803">
    <property type="entry name" value="GLUCAN 1,4-ALPHA-GLUCOSIDASE SUSB-RELATED"/>
    <property type="match status" value="1"/>
</dbReference>
<sequence>MKQFQLLSGMMLLCFLGILVSTCQMPKHYSISSPDRSLDLRISQKGGGGMLTYSFTAAGTMLIDRSVLGFLTESGDTVPSAAWSVESFSSRKVDEVWNPVWGKRKVVADCFHELTLNMVSKSAPCKLQIIARVYDDGIAFRYVVPEKGTEEVSIDAELTEYNFAGNYTAWFYNGEYHNIGPEKLSDTDEERLPVMTVKADDSHYLAIHEAALSEEAPLTLISKEGETRFTVASQPDSLYPGYTSAWRVILYGSTPGKLTDSHLIELLNPQPKPEYDFSWVKPGVALWDWRINGAVTDDGFLYKMTYLSWVRMIDFAVEQGFSYLVLDANWYGPEHESSSNPVKGDKAEDVKRILKYGKDKGIGVWLYLNDVGGRKYPIEETLKQYGEWGASGVKYGFMQGNPKEKNKWTQKITELCAQNKLLVDFHDSPVHPYGQMRTWPNAVTREYCQAQLDAHRVFEPKTFVTSVFVNMVAGPLDMNNGMFDLRQGKTTRVDESIPVPSTVVSEAARTLVVFSGATILPDIPEFYRKYPALLDFISAQKMPWLESKTLAGEIGEYIVMMRQTDEAYLVAAVTNESGRIVELPLSFLGEGTYNVVIVEDGDKAHYLTNRETWKITGKQVTATDKLQLKLAPGGGACLIFKR</sequence>
<organism evidence="6">
    <name type="scientific">termite gut metagenome</name>
    <dbReference type="NCBI Taxonomy" id="433724"/>
    <lineage>
        <taxon>unclassified sequences</taxon>
        <taxon>metagenomes</taxon>
        <taxon>organismal metagenomes</taxon>
    </lineage>
</organism>
<dbReference type="InterPro" id="IPR013780">
    <property type="entry name" value="Glyco_hydro_b"/>
</dbReference>
<dbReference type="EC" id="3.2.1.22" evidence="6"/>
<dbReference type="Pfam" id="PF14508">
    <property type="entry name" value="GH97_N"/>
    <property type="match status" value="1"/>
</dbReference>
<dbReference type="SUPFAM" id="SSF51445">
    <property type="entry name" value="(Trans)glycosidases"/>
    <property type="match status" value="1"/>
</dbReference>
<proteinExistence type="predicted"/>
<dbReference type="Pfam" id="PF10566">
    <property type="entry name" value="Glyco_hydro_97"/>
    <property type="match status" value="1"/>
</dbReference>
<evidence type="ECO:0000256" key="2">
    <source>
        <dbReference type="ARBA" id="ARBA00023295"/>
    </source>
</evidence>
<dbReference type="GO" id="GO:0004557">
    <property type="term" value="F:alpha-galactosidase activity"/>
    <property type="evidence" value="ECO:0007669"/>
    <property type="project" value="UniProtKB-EC"/>
</dbReference>
<dbReference type="AlphaFoldDB" id="A0A5J4S5V0"/>
<dbReference type="EMBL" id="SNRY01000386">
    <property type="protein sequence ID" value="KAA6341477.1"/>
    <property type="molecule type" value="Genomic_DNA"/>
</dbReference>
<evidence type="ECO:0000259" key="3">
    <source>
        <dbReference type="Pfam" id="PF10566"/>
    </source>
</evidence>
<dbReference type="InterPro" id="IPR029486">
    <property type="entry name" value="GH97_N"/>
</dbReference>
<dbReference type="Gene3D" id="2.60.40.1180">
    <property type="entry name" value="Golgi alpha-mannosidase II"/>
    <property type="match status" value="1"/>
</dbReference>